<dbReference type="AlphaFoldDB" id="A0AA37F8R6"/>
<keyword evidence="1" id="KW-0472">Membrane</keyword>
<keyword evidence="4" id="KW-1185">Reference proteome</keyword>
<sequence>MPWKTLIKGTILVAIFSIFLDISRRTFISYLEFLGVTYLLLAIYIWWKTTVRVIINSDQVEVKSFLSTKRFRISDIQDLFYNQGILQRKFDLISIYVITKRGNILIKDLRDGRHVYEALDAAYRANHAGDSTEQGQSV</sequence>
<dbReference type="EMBL" id="BMNY01000001">
    <property type="protein sequence ID" value="GGM67735.1"/>
    <property type="molecule type" value="Genomic_DNA"/>
</dbReference>
<reference evidence="3" key="1">
    <citation type="journal article" date="2014" name="Int. J. Syst. Evol. Microbiol.">
        <title>Complete genome sequence of Corynebacterium casei LMG S-19264T (=DSM 44701T), isolated from a smear-ripened cheese.</title>
        <authorList>
            <consortium name="US DOE Joint Genome Institute (JGI-PGF)"/>
            <person name="Walter F."/>
            <person name="Albersmeier A."/>
            <person name="Kalinowski J."/>
            <person name="Ruckert C."/>
        </authorList>
    </citation>
    <scope>NUCLEOTIDE SEQUENCE</scope>
    <source>
        <strain evidence="3">JCM 13583</strain>
    </source>
</reference>
<keyword evidence="1" id="KW-1133">Transmembrane helix</keyword>
<protein>
    <recommendedName>
        <fullName evidence="2">YdbS-like PH domain-containing protein</fullName>
    </recommendedName>
</protein>
<feature type="transmembrane region" description="Helical" evidence="1">
    <location>
        <begin position="30"/>
        <end position="47"/>
    </location>
</feature>
<evidence type="ECO:0000313" key="4">
    <source>
        <dbReference type="Proteomes" id="UP000632195"/>
    </source>
</evidence>
<organism evidence="3 4">
    <name type="scientific">Thermogymnomonas acidicola</name>
    <dbReference type="NCBI Taxonomy" id="399579"/>
    <lineage>
        <taxon>Archaea</taxon>
        <taxon>Methanobacteriati</taxon>
        <taxon>Thermoplasmatota</taxon>
        <taxon>Thermoplasmata</taxon>
        <taxon>Thermoplasmatales</taxon>
        <taxon>Thermogymnomonas</taxon>
    </lineage>
</organism>
<feature type="transmembrane region" description="Helical" evidence="1">
    <location>
        <begin position="6"/>
        <end position="23"/>
    </location>
</feature>
<name>A0AA37F8R6_9ARCH</name>
<accession>A0AA37F8R6</accession>
<feature type="domain" description="YdbS-like PH" evidence="2">
    <location>
        <begin position="53"/>
        <end position="109"/>
    </location>
</feature>
<evidence type="ECO:0000256" key="1">
    <source>
        <dbReference type="SAM" id="Phobius"/>
    </source>
</evidence>
<dbReference type="Proteomes" id="UP000632195">
    <property type="component" value="Unassembled WGS sequence"/>
</dbReference>
<dbReference type="RefSeq" id="WP_188679604.1">
    <property type="nucleotide sequence ID" value="NZ_BMNY01000001.1"/>
</dbReference>
<reference evidence="3" key="2">
    <citation type="submission" date="2022-09" db="EMBL/GenBank/DDBJ databases">
        <authorList>
            <person name="Sun Q."/>
            <person name="Ohkuma M."/>
        </authorList>
    </citation>
    <scope>NUCLEOTIDE SEQUENCE</scope>
    <source>
        <strain evidence="3">JCM 13583</strain>
    </source>
</reference>
<evidence type="ECO:0000259" key="2">
    <source>
        <dbReference type="Pfam" id="PF03703"/>
    </source>
</evidence>
<dbReference type="InterPro" id="IPR005182">
    <property type="entry name" value="YdbS-like_PH"/>
</dbReference>
<proteinExistence type="predicted"/>
<comment type="caution">
    <text evidence="3">The sequence shown here is derived from an EMBL/GenBank/DDBJ whole genome shotgun (WGS) entry which is preliminary data.</text>
</comment>
<dbReference type="Pfam" id="PF03703">
    <property type="entry name" value="bPH_2"/>
    <property type="match status" value="1"/>
</dbReference>
<evidence type="ECO:0000313" key="3">
    <source>
        <dbReference type="EMBL" id="GGM67735.1"/>
    </source>
</evidence>
<gene>
    <name evidence="3" type="ORF">GCM10007108_02210</name>
</gene>
<keyword evidence="1" id="KW-0812">Transmembrane</keyword>